<dbReference type="InterPro" id="IPR013848">
    <property type="entry name" value="Methylthiotransferase_N"/>
</dbReference>
<dbReference type="NCBIfam" id="TIGR00089">
    <property type="entry name" value="MiaB/RimO family radical SAM methylthiotransferase"/>
    <property type="match status" value="1"/>
</dbReference>
<evidence type="ECO:0000256" key="1">
    <source>
        <dbReference type="ARBA" id="ARBA00001966"/>
    </source>
</evidence>
<dbReference type="PROSITE" id="PS51449">
    <property type="entry name" value="MTTASE_N"/>
    <property type="match status" value="1"/>
</dbReference>
<name>A0A934KB67_9BACT</name>
<dbReference type="FunFam" id="3.80.30.20:FF:000001">
    <property type="entry name" value="tRNA-2-methylthio-N(6)-dimethylallyladenosine synthase 2"/>
    <property type="match status" value="1"/>
</dbReference>
<dbReference type="InterPro" id="IPR020612">
    <property type="entry name" value="Methylthiotransferase_CS"/>
</dbReference>
<dbReference type="PANTHER" id="PTHR43020">
    <property type="entry name" value="CDK5 REGULATORY SUBUNIT-ASSOCIATED PROTEIN 1"/>
    <property type="match status" value="1"/>
</dbReference>
<dbReference type="SFLD" id="SFLDS00029">
    <property type="entry name" value="Radical_SAM"/>
    <property type="match status" value="1"/>
</dbReference>
<reference evidence="13" key="1">
    <citation type="submission" date="2020-10" db="EMBL/GenBank/DDBJ databases">
        <title>Ca. Dormibacterota MAGs.</title>
        <authorList>
            <person name="Montgomery K."/>
        </authorList>
    </citation>
    <scope>NUCLEOTIDE SEQUENCE [LARGE SCALE GENOMIC DNA]</scope>
    <source>
        <strain evidence="13">SC8812_S17_10</strain>
    </source>
</reference>
<keyword evidence="6" id="KW-0479">Metal-binding</keyword>
<keyword evidence="7" id="KW-0408">Iron</keyword>
<dbReference type="PROSITE" id="PS51918">
    <property type="entry name" value="RADICAL_SAM"/>
    <property type="match status" value="1"/>
</dbReference>
<dbReference type="Gene3D" id="3.80.30.20">
    <property type="entry name" value="tm_1862 like domain"/>
    <property type="match status" value="1"/>
</dbReference>
<evidence type="ECO:0000256" key="4">
    <source>
        <dbReference type="ARBA" id="ARBA00022679"/>
    </source>
</evidence>
<feature type="domain" description="Radical SAM core" evidence="12">
    <location>
        <begin position="115"/>
        <end position="345"/>
    </location>
</feature>
<dbReference type="InterPro" id="IPR005839">
    <property type="entry name" value="Methylthiotransferase"/>
</dbReference>
<organism evidence="13 14">
    <name type="scientific">Candidatus Nephthysia bennettiae</name>
    <dbReference type="NCBI Taxonomy" id="3127016"/>
    <lineage>
        <taxon>Bacteria</taxon>
        <taxon>Bacillati</taxon>
        <taxon>Candidatus Dormiibacterota</taxon>
        <taxon>Candidatus Dormibacteria</taxon>
        <taxon>Candidatus Dormibacterales</taxon>
        <taxon>Candidatus Dormibacteraceae</taxon>
        <taxon>Candidatus Nephthysia</taxon>
    </lineage>
</organism>
<evidence type="ECO:0000259" key="10">
    <source>
        <dbReference type="PROSITE" id="PS50926"/>
    </source>
</evidence>
<dbReference type="InterPro" id="IPR038135">
    <property type="entry name" value="Methylthiotransferase_N_sf"/>
</dbReference>
<evidence type="ECO:0000259" key="11">
    <source>
        <dbReference type="PROSITE" id="PS51449"/>
    </source>
</evidence>
<dbReference type="SFLD" id="SFLDG01082">
    <property type="entry name" value="B12-binding_domain_containing"/>
    <property type="match status" value="1"/>
</dbReference>
<proteinExistence type="predicted"/>
<evidence type="ECO:0000256" key="7">
    <source>
        <dbReference type="ARBA" id="ARBA00023004"/>
    </source>
</evidence>
<dbReference type="PROSITE" id="PS01278">
    <property type="entry name" value="MTTASE_RADICAL"/>
    <property type="match status" value="1"/>
</dbReference>
<dbReference type="SMART" id="SM00729">
    <property type="entry name" value="Elp3"/>
    <property type="match status" value="1"/>
</dbReference>
<dbReference type="PROSITE" id="PS50926">
    <property type="entry name" value="TRAM"/>
    <property type="match status" value="1"/>
</dbReference>
<dbReference type="EMBL" id="JAEKNR010000176">
    <property type="protein sequence ID" value="MBJ7599893.1"/>
    <property type="molecule type" value="Genomic_DNA"/>
</dbReference>
<evidence type="ECO:0000256" key="9">
    <source>
        <dbReference type="ARBA" id="ARBA00033765"/>
    </source>
</evidence>
<dbReference type="InterPro" id="IPR006638">
    <property type="entry name" value="Elp3/MiaA/NifB-like_rSAM"/>
</dbReference>
<keyword evidence="14" id="KW-1185">Reference proteome</keyword>
<dbReference type="InterPro" id="IPR007197">
    <property type="entry name" value="rSAM"/>
</dbReference>
<dbReference type="AlphaFoldDB" id="A0A934KB67"/>
<feature type="domain" description="MTTase N-terminal" evidence="11">
    <location>
        <begin position="1"/>
        <end position="104"/>
    </location>
</feature>
<comment type="function">
    <text evidence="2">Catalyzes the methylthiolation of N6-(dimethylallyl)adenosine (i(6)A), leading to the formation of 2-methylthio-N6-(dimethylallyl)adenosine (ms(2)i(6)A) at position 37 in tRNAs that read codons beginning with uridine.</text>
</comment>
<dbReference type="Gene3D" id="3.40.50.12160">
    <property type="entry name" value="Methylthiotransferase, N-terminal domain"/>
    <property type="match status" value="1"/>
</dbReference>
<dbReference type="InterPro" id="IPR002792">
    <property type="entry name" value="TRAM_dom"/>
</dbReference>
<keyword evidence="5" id="KW-0949">S-adenosyl-L-methionine</keyword>
<protein>
    <recommendedName>
        <fullName evidence="9">tRNA-2-methylthio-N(6)-dimethylallyladenosine synthase</fullName>
        <ecNumber evidence="9">2.8.4.3</ecNumber>
    </recommendedName>
</protein>
<dbReference type="EC" id="2.8.4.3" evidence="9"/>
<dbReference type="SUPFAM" id="SSF102114">
    <property type="entry name" value="Radical SAM enzymes"/>
    <property type="match status" value="1"/>
</dbReference>
<keyword evidence="3" id="KW-0004">4Fe-4S</keyword>
<accession>A0A934KB67</accession>
<comment type="caution">
    <text evidence="13">The sequence shown here is derived from an EMBL/GenBank/DDBJ whole genome shotgun (WGS) entry which is preliminary data.</text>
</comment>
<dbReference type="SFLD" id="SFLDG01061">
    <property type="entry name" value="methylthiotransferase"/>
    <property type="match status" value="1"/>
</dbReference>
<gene>
    <name evidence="13" type="ORF">JF922_17670</name>
</gene>
<feature type="domain" description="TRAM" evidence="10">
    <location>
        <begin position="348"/>
        <end position="409"/>
    </location>
</feature>
<evidence type="ECO:0000256" key="6">
    <source>
        <dbReference type="ARBA" id="ARBA00022723"/>
    </source>
</evidence>
<dbReference type="PANTHER" id="PTHR43020:SF2">
    <property type="entry name" value="MITOCHONDRIAL TRNA METHYLTHIOTRANSFERASE CDK5RAP1"/>
    <property type="match status" value="1"/>
</dbReference>
<dbReference type="GO" id="GO:0051539">
    <property type="term" value="F:4 iron, 4 sulfur cluster binding"/>
    <property type="evidence" value="ECO:0007669"/>
    <property type="project" value="UniProtKB-KW"/>
</dbReference>
<dbReference type="InterPro" id="IPR023404">
    <property type="entry name" value="rSAM_horseshoe"/>
</dbReference>
<evidence type="ECO:0000259" key="12">
    <source>
        <dbReference type="PROSITE" id="PS51918"/>
    </source>
</evidence>
<dbReference type="Pfam" id="PF00919">
    <property type="entry name" value="UPF0004"/>
    <property type="match status" value="1"/>
</dbReference>
<evidence type="ECO:0000256" key="8">
    <source>
        <dbReference type="ARBA" id="ARBA00023014"/>
    </source>
</evidence>
<evidence type="ECO:0000256" key="5">
    <source>
        <dbReference type="ARBA" id="ARBA00022691"/>
    </source>
</evidence>
<keyword evidence="8" id="KW-0411">Iron-sulfur</keyword>
<dbReference type="CDD" id="cd01335">
    <property type="entry name" value="Radical_SAM"/>
    <property type="match status" value="1"/>
</dbReference>
<keyword evidence="4 13" id="KW-0808">Transferase</keyword>
<evidence type="ECO:0000313" key="13">
    <source>
        <dbReference type="EMBL" id="MBJ7599893.1"/>
    </source>
</evidence>
<dbReference type="Pfam" id="PF04055">
    <property type="entry name" value="Radical_SAM"/>
    <property type="match status" value="1"/>
</dbReference>
<dbReference type="GO" id="GO:0035597">
    <property type="term" value="F:tRNA-2-methylthio-N(6)-dimethylallyladenosine(37) synthase activity"/>
    <property type="evidence" value="ECO:0007669"/>
    <property type="project" value="UniProtKB-EC"/>
</dbReference>
<dbReference type="Proteomes" id="UP000612893">
    <property type="component" value="Unassembled WGS sequence"/>
</dbReference>
<dbReference type="GO" id="GO:0046872">
    <property type="term" value="F:metal ion binding"/>
    <property type="evidence" value="ECO:0007669"/>
    <property type="project" value="UniProtKB-KW"/>
</dbReference>
<evidence type="ECO:0000256" key="2">
    <source>
        <dbReference type="ARBA" id="ARBA00003234"/>
    </source>
</evidence>
<comment type="cofactor">
    <cofactor evidence="1">
        <name>[4Fe-4S] cluster</name>
        <dbReference type="ChEBI" id="CHEBI:49883"/>
    </cofactor>
</comment>
<dbReference type="InterPro" id="IPR058240">
    <property type="entry name" value="rSAM_sf"/>
</dbReference>
<evidence type="ECO:0000313" key="14">
    <source>
        <dbReference type="Proteomes" id="UP000612893"/>
    </source>
</evidence>
<sequence>MNLADSETLARQLLAAGYVEAADIEQADIAVLNTCVVRQASEDKVYSKLHELRHWKTAGRTIAVTGCLVGKEGEDLKRRFPHLDVVIPIGSYAPFVGELDARYDWAQGEPLPVAGRTGISHYVNVIQGCDHNCTFCIVPRVRGREVHAPMEAVLAECRHAVADGAREVVLLGQNVDDYRDPGGGGGLASLVRAVQEIDGLLRVRFMTSHPQDLEMELLEVMAASGKVAHELQLPIQSGDDRILKRMARGYQVRHYRAIIERARQLMPDLGLYTDVIVGFPGETEEMFSNTRMLLEEIQFDVVHLAQYSPRPGTFAARQWPDDVPAEEKKRRINELLALQRDIAGRRTRRWVGRTVQVLIEGRDELRRPYGRNRQGKRVIVKSASVTAGEMVEVLIEEATPGQLAGRMAA</sequence>
<dbReference type="Pfam" id="PF01938">
    <property type="entry name" value="TRAM"/>
    <property type="match status" value="1"/>
</dbReference>
<evidence type="ECO:0000256" key="3">
    <source>
        <dbReference type="ARBA" id="ARBA00022485"/>
    </source>
</evidence>